<evidence type="ECO:0000256" key="2">
    <source>
        <dbReference type="ARBA" id="ARBA00004924"/>
    </source>
</evidence>
<evidence type="ECO:0000256" key="10">
    <source>
        <dbReference type="ARBA" id="ARBA00049248"/>
    </source>
</evidence>
<dbReference type="GO" id="GO:0006879">
    <property type="term" value="P:intracellular iron ion homeostasis"/>
    <property type="evidence" value="ECO:0007669"/>
    <property type="project" value="TreeGrafter"/>
</dbReference>
<evidence type="ECO:0000256" key="4">
    <source>
        <dbReference type="ARBA" id="ARBA00012881"/>
    </source>
</evidence>
<dbReference type="GO" id="GO:0004497">
    <property type="term" value="F:monooxygenase activity"/>
    <property type="evidence" value="ECO:0007669"/>
    <property type="project" value="UniProtKB-KW"/>
</dbReference>
<dbReference type="EMBL" id="MCBR01013583">
    <property type="protein sequence ID" value="RKF63916.1"/>
    <property type="molecule type" value="Genomic_DNA"/>
</dbReference>
<comment type="cofactor">
    <cofactor evidence="1">
        <name>FAD</name>
        <dbReference type="ChEBI" id="CHEBI:57692"/>
    </cofactor>
</comment>
<keyword evidence="8" id="KW-0560">Oxidoreductase</keyword>
<name>A0A420I2P8_9PEZI</name>
<comment type="pathway">
    <text evidence="2">Siderophore biosynthesis.</text>
</comment>
<dbReference type="OrthoDB" id="3519933at2759"/>
<evidence type="ECO:0000256" key="6">
    <source>
        <dbReference type="ARBA" id="ARBA00022827"/>
    </source>
</evidence>
<keyword evidence="6" id="KW-0274">FAD</keyword>
<dbReference type="Gene3D" id="3.50.50.60">
    <property type="entry name" value="FAD/NAD(P)-binding domain"/>
    <property type="match status" value="1"/>
</dbReference>
<evidence type="ECO:0000256" key="5">
    <source>
        <dbReference type="ARBA" id="ARBA00022630"/>
    </source>
</evidence>
<keyword evidence="5" id="KW-0285">Flavoprotein</keyword>
<protein>
    <recommendedName>
        <fullName evidence="4">L-ornithine N(5)-monooxygenase [NAD(P)H]</fullName>
        <ecNumber evidence="4">1.14.13.196</ecNumber>
    </recommendedName>
</protein>
<sequence>MSPPAITVDEENDFPTELKTNGIHFKFHSTNGFAGRETILPQISDECLDMLCVGFGPASLATAVALHDTNYSKKPKYIFLEKEPKFSWHSGMQLPNAKMQISFLKDLATPRNPQSKFTFINYLFNKKRLNQFINLSVILPSRLEFEDYLRWCADHFEVEGLVQYGMNVQSVCAGSKNSDGKVTSWNVISRKSNGEIVTKRARNVVIAVGGKPMLPSELKGLQNVNHSSQYISSIKKIQHREVGRKPRFAVVGSGQSAAEIFNDLWTRFPESEIKFIIKGASLRPSDDSPFVNEIFDPDRVDVIYAQSPSQRAASVNLDRGTNYGVVRLSLLEHLYEKLYMQRVVSPSPSEWNACIMNNRVIVSACETQDGSGILLKLCDSYNQQSGDYLETLEVDYVYAATGYQCNAHEEMLADVRSYLQNNIAEKSNLWAVQRDYRIPFDPEKVVPDVGIWLQGCNEKTHGLSDTLLSILAIRSGELVHSIFGTPEI</sequence>
<reference evidence="11 12" key="1">
    <citation type="journal article" date="2018" name="BMC Genomics">
        <title>Comparative genome analyses reveal sequence features reflecting distinct modes of host-adaptation between dicot and monocot powdery mildew.</title>
        <authorList>
            <person name="Wu Y."/>
            <person name="Ma X."/>
            <person name="Pan Z."/>
            <person name="Kale S.D."/>
            <person name="Song Y."/>
            <person name="King H."/>
            <person name="Zhang Q."/>
            <person name="Presley C."/>
            <person name="Deng X."/>
            <person name="Wei C.I."/>
            <person name="Xiao S."/>
        </authorList>
    </citation>
    <scope>NUCLEOTIDE SEQUENCE [LARGE SCALE GENOMIC DNA]</scope>
    <source>
        <strain evidence="11">UCSC1</strain>
    </source>
</reference>
<evidence type="ECO:0000313" key="12">
    <source>
        <dbReference type="Proteomes" id="UP000285405"/>
    </source>
</evidence>
<comment type="catalytic activity">
    <reaction evidence="10">
        <text>L-ornithine + NADH + O2 = N(5)-hydroxy-L-ornithine + NAD(+) + H2O</text>
        <dbReference type="Rhea" id="RHEA:41512"/>
        <dbReference type="ChEBI" id="CHEBI:15377"/>
        <dbReference type="ChEBI" id="CHEBI:15379"/>
        <dbReference type="ChEBI" id="CHEBI:46911"/>
        <dbReference type="ChEBI" id="CHEBI:57540"/>
        <dbReference type="ChEBI" id="CHEBI:57945"/>
        <dbReference type="ChEBI" id="CHEBI:78275"/>
        <dbReference type="EC" id="1.14.13.196"/>
    </reaction>
</comment>
<comment type="similarity">
    <text evidence="3">Belongs to the lysine N(6)-hydroxylase/L-ornithine N(5)-oxygenase family.</text>
</comment>
<evidence type="ECO:0000256" key="7">
    <source>
        <dbReference type="ARBA" id="ARBA00022857"/>
    </source>
</evidence>
<evidence type="ECO:0000256" key="8">
    <source>
        <dbReference type="ARBA" id="ARBA00023002"/>
    </source>
</evidence>
<accession>A0A420I2P8</accession>
<evidence type="ECO:0000256" key="9">
    <source>
        <dbReference type="ARBA" id="ARBA00047598"/>
    </source>
</evidence>
<dbReference type="Proteomes" id="UP000285405">
    <property type="component" value="Unassembled WGS sequence"/>
</dbReference>
<dbReference type="SUPFAM" id="SSF51905">
    <property type="entry name" value="FAD/NAD(P)-binding domain"/>
    <property type="match status" value="1"/>
</dbReference>
<evidence type="ECO:0000313" key="11">
    <source>
        <dbReference type="EMBL" id="RKF63916.1"/>
    </source>
</evidence>
<organism evidence="11 12">
    <name type="scientific">Golovinomyces cichoracearum</name>
    <dbReference type="NCBI Taxonomy" id="62708"/>
    <lineage>
        <taxon>Eukaryota</taxon>
        <taxon>Fungi</taxon>
        <taxon>Dikarya</taxon>
        <taxon>Ascomycota</taxon>
        <taxon>Pezizomycotina</taxon>
        <taxon>Leotiomycetes</taxon>
        <taxon>Erysiphales</taxon>
        <taxon>Erysiphaceae</taxon>
        <taxon>Golovinomyces</taxon>
    </lineage>
</organism>
<dbReference type="InterPro" id="IPR036188">
    <property type="entry name" value="FAD/NAD-bd_sf"/>
</dbReference>
<keyword evidence="11" id="KW-0503">Monooxygenase</keyword>
<evidence type="ECO:0000256" key="1">
    <source>
        <dbReference type="ARBA" id="ARBA00001974"/>
    </source>
</evidence>
<comment type="caution">
    <text evidence="11">The sequence shown here is derived from an EMBL/GenBank/DDBJ whole genome shotgun (WGS) entry which is preliminary data.</text>
</comment>
<dbReference type="Pfam" id="PF13434">
    <property type="entry name" value="Lys_Orn_oxgnase"/>
    <property type="match status" value="1"/>
</dbReference>
<dbReference type="PRINTS" id="PR00368">
    <property type="entry name" value="FADPNR"/>
</dbReference>
<evidence type="ECO:0000256" key="3">
    <source>
        <dbReference type="ARBA" id="ARBA00007588"/>
    </source>
</evidence>
<dbReference type="InterPro" id="IPR025700">
    <property type="entry name" value="Lys/Orn_oxygenase"/>
</dbReference>
<proteinExistence type="inferred from homology"/>
<dbReference type="PANTHER" id="PTHR42802">
    <property type="entry name" value="MONOOXYGENASE"/>
    <property type="match status" value="1"/>
</dbReference>
<dbReference type="PANTHER" id="PTHR42802:SF1">
    <property type="entry name" value="L-ORNITHINE N(5)-MONOOXYGENASE"/>
    <property type="match status" value="1"/>
</dbReference>
<dbReference type="AlphaFoldDB" id="A0A420I2P8"/>
<gene>
    <name evidence="11" type="ORF">GcC1_135013</name>
</gene>
<keyword evidence="7" id="KW-0521">NADP</keyword>
<dbReference type="EC" id="1.14.13.196" evidence="4"/>
<comment type="catalytic activity">
    <reaction evidence="9">
        <text>L-ornithine + NADPH + O2 = N(5)-hydroxy-L-ornithine + NADP(+) + H2O</text>
        <dbReference type="Rhea" id="RHEA:41508"/>
        <dbReference type="ChEBI" id="CHEBI:15377"/>
        <dbReference type="ChEBI" id="CHEBI:15379"/>
        <dbReference type="ChEBI" id="CHEBI:46911"/>
        <dbReference type="ChEBI" id="CHEBI:57783"/>
        <dbReference type="ChEBI" id="CHEBI:58349"/>
        <dbReference type="ChEBI" id="CHEBI:78275"/>
        <dbReference type="EC" id="1.14.13.196"/>
    </reaction>
</comment>